<feature type="domain" description="C2H2-type" evidence="9">
    <location>
        <begin position="19"/>
        <end position="46"/>
    </location>
</feature>
<feature type="region of interest" description="Disordered" evidence="8">
    <location>
        <begin position="390"/>
        <end position="410"/>
    </location>
</feature>
<dbReference type="EMBL" id="JACAZE010000013">
    <property type="protein sequence ID" value="KAF7300665.1"/>
    <property type="molecule type" value="Genomic_DNA"/>
</dbReference>
<evidence type="ECO:0000256" key="1">
    <source>
        <dbReference type="ARBA" id="ARBA00004123"/>
    </source>
</evidence>
<feature type="compositionally biased region" description="Pro residues" evidence="8">
    <location>
        <begin position="93"/>
        <end position="112"/>
    </location>
</feature>
<evidence type="ECO:0000313" key="10">
    <source>
        <dbReference type="EMBL" id="KAF7300665.1"/>
    </source>
</evidence>
<name>A0A8H6SJ63_MYCCL</name>
<dbReference type="PROSITE" id="PS00028">
    <property type="entry name" value="ZINC_FINGER_C2H2_1"/>
    <property type="match status" value="2"/>
</dbReference>
<feature type="region of interest" description="Disordered" evidence="8">
    <location>
        <begin position="289"/>
        <end position="311"/>
    </location>
</feature>
<feature type="region of interest" description="Disordered" evidence="8">
    <location>
        <begin position="90"/>
        <end position="112"/>
    </location>
</feature>
<dbReference type="PANTHER" id="PTHR14003:SF19">
    <property type="entry name" value="YY2 TRANSCRIPTION FACTOR"/>
    <property type="match status" value="1"/>
</dbReference>
<keyword evidence="6" id="KW-0539">Nucleus</keyword>
<evidence type="ECO:0000256" key="3">
    <source>
        <dbReference type="ARBA" id="ARBA00022737"/>
    </source>
</evidence>
<evidence type="ECO:0000256" key="7">
    <source>
        <dbReference type="PROSITE-ProRule" id="PRU00042"/>
    </source>
</evidence>
<comment type="caution">
    <text evidence="10">The sequence shown here is derived from an EMBL/GenBank/DDBJ whole genome shotgun (WGS) entry which is preliminary data.</text>
</comment>
<comment type="subcellular location">
    <subcellularLocation>
        <location evidence="1">Nucleus</location>
    </subcellularLocation>
</comment>
<keyword evidence="4 7" id="KW-0863">Zinc-finger</keyword>
<dbReference type="PROSITE" id="PS50157">
    <property type="entry name" value="ZINC_FINGER_C2H2_2"/>
    <property type="match status" value="2"/>
</dbReference>
<dbReference type="GO" id="GO:0000785">
    <property type="term" value="C:chromatin"/>
    <property type="evidence" value="ECO:0007669"/>
    <property type="project" value="TreeGrafter"/>
</dbReference>
<dbReference type="OrthoDB" id="6365676at2759"/>
<dbReference type="Proteomes" id="UP000613580">
    <property type="component" value="Unassembled WGS sequence"/>
</dbReference>
<keyword evidence="5" id="KW-0862">Zinc</keyword>
<organism evidence="10 11">
    <name type="scientific">Mycena chlorophos</name>
    <name type="common">Agaric fungus</name>
    <name type="synonym">Agaricus chlorophos</name>
    <dbReference type="NCBI Taxonomy" id="658473"/>
    <lineage>
        <taxon>Eukaryota</taxon>
        <taxon>Fungi</taxon>
        <taxon>Dikarya</taxon>
        <taxon>Basidiomycota</taxon>
        <taxon>Agaricomycotina</taxon>
        <taxon>Agaricomycetes</taxon>
        <taxon>Agaricomycetidae</taxon>
        <taxon>Agaricales</taxon>
        <taxon>Marasmiineae</taxon>
        <taxon>Mycenaceae</taxon>
        <taxon>Mycena</taxon>
    </lineage>
</organism>
<keyword evidence="2" id="KW-0479">Metal-binding</keyword>
<evidence type="ECO:0000256" key="6">
    <source>
        <dbReference type="ARBA" id="ARBA00023242"/>
    </source>
</evidence>
<dbReference type="InterPro" id="IPR013087">
    <property type="entry name" value="Znf_C2H2_type"/>
</dbReference>
<accession>A0A8H6SJ63</accession>
<dbReference type="SMART" id="SM00355">
    <property type="entry name" value="ZnF_C2H2"/>
    <property type="match status" value="2"/>
</dbReference>
<feature type="domain" description="C2H2-type" evidence="9">
    <location>
        <begin position="48"/>
        <end position="77"/>
    </location>
</feature>
<evidence type="ECO:0000256" key="8">
    <source>
        <dbReference type="SAM" id="MobiDB-lite"/>
    </source>
</evidence>
<dbReference type="GO" id="GO:0000981">
    <property type="term" value="F:DNA-binding transcription factor activity, RNA polymerase II-specific"/>
    <property type="evidence" value="ECO:0007669"/>
    <property type="project" value="TreeGrafter"/>
</dbReference>
<keyword evidence="11" id="KW-1185">Reference proteome</keyword>
<dbReference type="PANTHER" id="PTHR14003">
    <property type="entry name" value="TRANSCRIPTIONAL REPRESSOR PROTEIN YY"/>
    <property type="match status" value="1"/>
</dbReference>
<dbReference type="SUPFAM" id="SSF57667">
    <property type="entry name" value="beta-beta-alpha zinc fingers"/>
    <property type="match status" value="1"/>
</dbReference>
<evidence type="ECO:0000256" key="5">
    <source>
        <dbReference type="ARBA" id="ARBA00022833"/>
    </source>
</evidence>
<reference evidence="10" key="1">
    <citation type="submission" date="2020-05" db="EMBL/GenBank/DDBJ databases">
        <title>Mycena genomes resolve the evolution of fungal bioluminescence.</title>
        <authorList>
            <person name="Tsai I.J."/>
        </authorList>
    </citation>
    <scope>NUCLEOTIDE SEQUENCE</scope>
    <source>
        <strain evidence="10">110903Hualien_Pintung</strain>
    </source>
</reference>
<dbReference type="Pfam" id="PF00096">
    <property type="entry name" value="zf-C2H2"/>
    <property type="match status" value="2"/>
</dbReference>
<dbReference type="GO" id="GO:0031519">
    <property type="term" value="C:PcG protein complex"/>
    <property type="evidence" value="ECO:0007669"/>
    <property type="project" value="TreeGrafter"/>
</dbReference>
<dbReference type="GO" id="GO:0005667">
    <property type="term" value="C:transcription regulator complex"/>
    <property type="evidence" value="ECO:0007669"/>
    <property type="project" value="TreeGrafter"/>
</dbReference>
<evidence type="ECO:0000256" key="4">
    <source>
        <dbReference type="ARBA" id="ARBA00022771"/>
    </source>
</evidence>
<sequence>MKTPRQRSAPSSPVVKRNHVCAICNKAFLTGSHLSRHQRMHTDDCKKHECPFPDCDFRCSRKDNLLQHYRVHLSPGSRRRAGRVIMVEKAPRPRTPFPPPPTASPCPSSPPLTPPPLADSRYYYLRIGVLTKEEFDKVPVNLDMPQQTPTQPAAHPDPNRWRLLPPIDTTNAAAMAEMSSCSGTSSPMPFTSSLSAGASPYWSEPASFTYPTEYEYPPQFQESVEVPFQGQQPLADVEVPVPATQSDAIVSAEGTSVVQIREPSSPIKLYAPAPIRAFDRPLLISPEPEPVALPTSAPSTYPPSSPDMYGHEALHDAVATPPSVSSGSDSPVVEYHQSYYPTNDVNPYYHPFPVQGYEGVVSESAPAAFDVAPPNVNVFDERSYYASRRVSNPSVPSHPPHPAASMSSYTSTNVNALRRRSYPATATVAANRHAQAFYGAYPEQQSFYLSIPGTNESSNATAFYSSQSHAQFAHQPQPHAGWVVL</sequence>
<evidence type="ECO:0000259" key="9">
    <source>
        <dbReference type="PROSITE" id="PS50157"/>
    </source>
</evidence>
<dbReference type="Gene3D" id="3.30.160.60">
    <property type="entry name" value="Classic Zinc Finger"/>
    <property type="match status" value="2"/>
</dbReference>
<dbReference type="GO" id="GO:0008270">
    <property type="term" value="F:zinc ion binding"/>
    <property type="evidence" value="ECO:0007669"/>
    <property type="project" value="UniProtKB-KW"/>
</dbReference>
<evidence type="ECO:0000313" key="11">
    <source>
        <dbReference type="Proteomes" id="UP000613580"/>
    </source>
</evidence>
<gene>
    <name evidence="10" type="ORF">HMN09_00952000</name>
</gene>
<keyword evidence="3" id="KW-0677">Repeat</keyword>
<dbReference type="FunFam" id="3.30.160.60:FF:000145">
    <property type="entry name" value="Zinc finger protein 574"/>
    <property type="match status" value="1"/>
</dbReference>
<proteinExistence type="predicted"/>
<protein>
    <recommendedName>
        <fullName evidence="9">C2H2-type domain-containing protein</fullName>
    </recommendedName>
</protein>
<dbReference type="AlphaFoldDB" id="A0A8H6SJ63"/>
<evidence type="ECO:0000256" key="2">
    <source>
        <dbReference type="ARBA" id="ARBA00022723"/>
    </source>
</evidence>
<dbReference type="InterPro" id="IPR036236">
    <property type="entry name" value="Znf_C2H2_sf"/>
</dbReference>
<dbReference type="GO" id="GO:0000978">
    <property type="term" value="F:RNA polymerase II cis-regulatory region sequence-specific DNA binding"/>
    <property type="evidence" value="ECO:0007669"/>
    <property type="project" value="TreeGrafter"/>
</dbReference>